<evidence type="ECO:0000313" key="1">
    <source>
        <dbReference type="EMBL" id="TYS47619.1"/>
    </source>
</evidence>
<dbReference type="RefSeq" id="WP_148974959.1">
    <property type="nucleotide sequence ID" value="NZ_JBNILB010000012.1"/>
</dbReference>
<gene>
    <name evidence="1" type="ORF">FZD51_11780</name>
</gene>
<dbReference type="Proteomes" id="UP000322139">
    <property type="component" value="Unassembled WGS sequence"/>
</dbReference>
<protein>
    <submittedName>
        <fullName evidence="1">Uncharacterized protein</fullName>
    </submittedName>
</protein>
<comment type="caution">
    <text evidence="1">The sequence shown here is derived from an EMBL/GenBank/DDBJ whole genome shotgun (WGS) entry which is preliminary data.</text>
</comment>
<organism evidence="1 2">
    <name type="scientific">Bacillus infantis</name>
    <dbReference type="NCBI Taxonomy" id="324767"/>
    <lineage>
        <taxon>Bacteria</taxon>
        <taxon>Bacillati</taxon>
        <taxon>Bacillota</taxon>
        <taxon>Bacilli</taxon>
        <taxon>Bacillales</taxon>
        <taxon>Bacillaceae</taxon>
        <taxon>Bacillus</taxon>
    </lineage>
</organism>
<dbReference type="EMBL" id="VTER01000006">
    <property type="protein sequence ID" value="TYS47619.1"/>
    <property type="molecule type" value="Genomic_DNA"/>
</dbReference>
<accession>A0A5D4RAN8</accession>
<sequence length="66" mass="7847">MAKNVTFSFDTKYIDSRTSETFTFEELGVAENLDEEAERKILEDILHAWIWDKLNISYSIVWNKDE</sequence>
<name>A0A5D4RAN8_9BACI</name>
<evidence type="ECO:0000313" key="2">
    <source>
        <dbReference type="Proteomes" id="UP000322139"/>
    </source>
</evidence>
<dbReference type="AlphaFoldDB" id="A0A5D4RAN8"/>
<proteinExistence type="predicted"/>
<reference evidence="1 2" key="1">
    <citation type="submission" date="2019-08" db="EMBL/GenBank/DDBJ databases">
        <title>Bacillus genomes from the desert of Cuatro Cienegas, Coahuila.</title>
        <authorList>
            <person name="Olmedo-Alvarez G."/>
        </authorList>
    </citation>
    <scope>NUCLEOTIDE SEQUENCE [LARGE SCALE GENOMIC DNA]</scope>
    <source>
        <strain evidence="1 2">CH446_14T</strain>
    </source>
</reference>